<dbReference type="AlphaFoldDB" id="A0AA37SM17"/>
<name>A0AA37SM17_9BACT</name>
<keyword evidence="6" id="KW-1185">Reference proteome</keyword>
<accession>A0AA37SM17</accession>
<dbReference type="Proteomes" id="UP001156666">
    <property type="component" value="Unassembled WGS sequence"/>
</dbReference>
<comment type="function">
    <text evidence="3">One of the primary rRNA binding proteins, it binds directly to 16S rRNA where it helps nucleate assembly of the platform of the 30S subunit by binding and bridging several RNA helices of the 16S rRNA.</text>
</comment>
<dbReference type="PANTHER" id="PTHR23321:SF26">
    <property type="entry name" value="SMALL RIBOSOMAL SUBUNIT PROTEIN US15M"/>
    <property type="match status" value="1"/>
</dbReference>
<dbReference type="GO" id="GO:0022627">
    <property type="term" value="C:cytosolic small ribosomal subunit"/>
    <property type="evidence" value="ECO:0007669"/>
    <property type="project" value="TreeGrafter"/>
</dbReference>
<dbReference type="EMBL" id="BSOH01000001">
    <property type="protein sequence ID" value="GLR15832.1"/>
    <property type="molecule type" value="Genomic_DNA"/>
</dbReference>
<gene>
    <name evidence="3 5" type="primary">rpsO</name>
    <name evidence="5" type="ORF">GCM10007940_04470</name>
</gene>
<comment type="similarity">
    <text evidence="3 4">Belongs to the universal ribosomal protein uS15 family.</text>
</comment>
<dbReference type="HAMAP" id="MF_01343_B">
    <property type="entry name" value="Ribosomal_uS15_B"/>
    <property type="match status" value="1"/>
</dbReference>
<dbReference type="SUPFAM" id="SSF47060">
    <property type="entry name" value="S15/NS1 RNA-binding domain"/>
    <property type="match status" value="1"/>
</dbReference>
<proteinExistence type="inferred from homology"/>
<dbReference type="InterPro" id="IPR000589">
    <property type="entry name" value="Ribosomal_uS15"/>
</dbReference>
<reference evidence="5" key="1">
    <citation type="journal article" date="2014" name="Int. J. Syst. Evol. Microbiol.">
        <title>Complete genome sequence of Corynebacterium casei LMG S-19264T (=DSM 44701T), isolated from a smear-ripened cheese.</title>
        <authorList>
            <consortium name="US DOE Joint Genome Institute (JGI-PGF)"/>
            <person name="Walter F."/>
            <person name="Albersmeier A."/>
            <person name="Kalinowski J."/>
            <person name="Ruckert C."/>
        </authorList>
    </citation>
    <scope>NUCLEOTIDE SEQUENCE</scope>
    <source>
        <strain evidence="5">NBRC 108769</strain>
    </source>
</reference>
<dbReference type="PANTHER" id="PTHR23321">
    <property type="entry name" value="RIBOSOMAL PROTEIN S15, BACTERIAL AND ORGANELLAR"/>
    <property type="match status" value="1"/>
</dbReference>
<dbReference type="SMART" id="SM01387">
    <property type="entry name" value="Ribosomal_S15"/>
    <property type="match status" value="1"/>
</dbReference>
<dbReference type="InterPro" id="IPR009068">
    <property type="entry name" value="uS15_NS1_RNA-bd_sf"/>
</dbReference>
<reference evidence="5" key="2">
    <citation type="submission" date="2023-01" db="EMBL/GenBank/DDBJ databases">
        <title>Draft genome sequence of Portibacter lacus strain NBRC 108769.</title>
        <authorList>
            <person name="Sun Q."/>
            <person name="Mori K."/>
        </authorList>
    </citation>
    <scope>NUCLEOTIDE SEQUENCE</scope>
    <source>
        <strain evidence="5">NBRC 108769</strain>
    </source>
</reference>
<comment type="subunit">
    <text evidence="3">Part of the 30S ribosomal subunit. Forms a bridge to the 50S subunit in the 70S ribosome, contacting the 23S rRNA.</text>
</comment>
<dbReference type="Gene3D" id="6.10.250.3130">
    <property type="match status" value="1"/>
</dbReference>
<sequence>MAVYLTEEKKKELFAEYGGDENNTGSAEGQVALFTYRIKMLAQHLEENKKDHSCRRALLTLVGKRRRLLKYIAKKDIVKYRELIEKLGIRK</sequence>
<dbReference type="GO" id="GO:0003735">
    <property type="term" value="F:structural constituent of ribosome"/>
    <property type="evidence" value="ECO:0007669"/>
    <property type="project" value="InterPro"/>
</dbReference>
<dbReference type="GO" id="GO:0019843">
    <property type="term" value="F:rRNA binding"/>
    <property type="evidence" value="ECO:0007669"/>
    <property type="project" value="UniProtKB-UniRule"/>
</dbReference>
<comment type="caution">
    <text evidence="5">The sequence shown here is derived from an EMBL/GenBank/DDBJ whole genome shotgun (WGS) entry which is preliminary data.</text>
</comment>
<evidence type="ECO:0000256" key="2">
    <source>
        <dbReference type="ARBA" id="ARBA00023274"/>
    </source>
</evidence>
<keyword evidence="3" id="KW-0694">RNA-binding</keyword>
<dbReference type="NCBIfam" id="TIGR00952">
    <property type="entry name" value="S15_bact"/>
    <property type="match status" value="1"/>
</dbReference>
<dbReference type="RefSeq" id="WP_235294589.1">
    <property type="nucleotide sequence ID" value="NZ_BSOH01000001.1"/>
</dbReference>
<dbReference type="Pfam" id="PF00312">
    <property type="entry name" value="Ribosomal_S15"/>
    <property type="match status" value="1"/>
</dbReference>
<evidence type="ECO:0000256" key="4">
    <source>
        <dbReference type="RuleBase" id="RU003919"/>
    </source>
</evidence>
<comment type="function">
    <text evidence="3">Forms an intersubunit bridge (bridge B4) with the 23S rRNA of the 50S subunit in the ribosome.</text>
</comment>
<evidence type="ECO:0000313" key="6">
    <source>
        <dbReference type="Proteomes" id="UP001156666"/>
    </source>
</evidence>
<keyword evidence="2 3" id="KW-0687">Ribonucleoprotein</keyword>
<evidence type="ECO:0000313" key="5">
    <source>
        <dbReference type="EMBL" id="GLR15832.1"/>
    </source>
</evidence>
<dbReference type="Gene3D" id="1.10.287.10">
    <property type="entry name" value="S15/NS1, RNA-binding"/>
    <property type="match status" value="1"/>
</dbReference>
<organism evidence="5 6">
    <name type="scientific">Portibacter lacus</name>
    <dbReference type="NCBI Taxonomy" id="1099794"/>
    <lineage>
        <taxon>Bacteria</taxon>
        <taxon>Pseudomonadati</taxon>
        <taxon>Bacteroidota</taxon>
        <taxon>Saprospiria</taxon>
        <taxon>Saprospirales</taxon>
        <taxon>Haliscomenobacteraceae</taxon>
        <taxon>Portibacter</taxon>
    </lineage>
</organism>
<keyword evidence="1 3" id="KW-0689">Ribosomal protein</keyword>
<dbReference type="GO" id="GO:0006412">
    <property type="term" value="P:translation"/>
    <property type="evidence" value="ECO:0007669"/>
    <property type="project" value="UniProtKB-UniRule"/>
</dbReference>
<protein>
    <recommendedName>
        <fullName evidence="3">Small ribosomal subunit protein uS15</fullName>
    </recommendedName>
</protein>
<dbReference type="InterPro" id="IPR005290">
    <property type="entry name" value="Ribosomal_uS15_bac-type"/>
</dbReference>
<evidence type="ECO:0000256" key="1">
    <source>
        <dbReference type="ARBA" id="ARBA00022980"/>
    </source>
</evidence>
<dbReference type="CDD" id="cd00353">
    <property type="entry name" value="Ribosomal_S15p_S13e"/>
    <property type="match status" value="1"/>
</dbReference>
<evidence type="ECO:0000256" key="3">
    <source>
        <dbReference type="HAMAP-Rule" id="MF_01343"/>
    </source>
</evidence>
<keyword evidence="3" id="KW-0699">rRNA-binding</keyword>